<evidence type="ECO:0000313" key="1">
    <source>
        <dbReference type="EMBL" id="VDM34291.1"/>
    </source>
</evidence>
<dbReference type="Proteomes" id="UP000050794">
    <property type="component" value="Unassembled WGS sequence"/>
</dbReference>
<dbReference type="AlphaFoldDB" id="A0A183U9G5"/>
<evidence type="ECO:0000313" key="3">
    <source>
        <dbReference type="WBParaSite" id="TCNE_0000513501-mRNA-1"/>
    </source>
</evidence>
<name>A0A183U9G5_TOXCA</name>
<protein>
    <submittedName>
        <fullName evidence="1 3">Uncharacterized protein</fullName>
    </submittedName>
</protein>
<keyword evidence="2" id="KW-1185">Reference proteome</keyword>
<reference evidence="3" key="1">
    <citation type="submission" date="2016-06" db="UniProtKB">
        <authorList>
            <consortium name="WormBaseParasite"/>
        </authorList>
    </citation>
    <scope>IDENTIFICATION</scope>
</reference>
<proteinExistence type="predicted"/>
<gene>
    <name evidence="1" type="ORF">TCNE_LOCUS5135</name>
</gene>
<evidence type="ECO:0000313" key="2">
    <source>
        <dbReference type="Proteomes" id="UP000050794"/>
    </source>
</evidence>
<organism evidence="2 3">
    <name type="scientific">Toxocara canis</name>
    <name type="common">Canine roundworm</name>
    <dbReference type="NCBI Taxonomy" id="6265"/>
    <lineage>
        <taxon>Eukaryota</taxon>
        <taxon>Metazoa</taxon>
        <taxon>Ecdysozoa</taxon>
        <taxon>Nematoda</taxon>
        <taxon>Chromadorea</taxon>
        <taxon>Rhabditida</taxon>
        <taxon>Spirurina</taxon>
        <taxon>Ascaridomorpha</taxon>
        <taxon>Ascaridoidea</taxon>
        <taxon>Toxocaridae</taxon>
        <taxon>Toxocara</taxon>
    </lineage>
</organism>
<sequence length="95" mass="10814">MCHLDETWISVKLEAGASLADFAYMQNATVHIIHFLIVRACSEDGSSNRNIACLQKRCFWQKARRGHLWHAANGRSGAACASHRWLWRPRQIPAL</sequence>
<accession>A0A183U9G5</accession>
<dbReference type="EMBL" id="UYWY01011314">
    <property type="protein sequence ID" value="VDM34291.1"/>
    <property type="molecule type" value="Genomic_DNA"/>
</dbReference>
<reference evidence="1 2" key="2">
    <citation type="submission" date="2018-11" db="EMBL/GenBank/DDBJ databases">
        <authorList>
            <consortium name="Pathogen Informatics"/>
        </authorList>
    </citation>
    <scope>NUCLEOTIDE SEQUENCE [LARGE SCALE GENOMIC DNA]</scope>
</reference>
<dbReference type="WBParaSite" id="TCNE_0000513501-mRNA-1">
    <property type="protein sequence ID" value="TCNE_0000513501-mRNA-1"/>
    <property type="gene ID" value="TCNE_0000513501"/>
</dbReference>